<evidence type="ECO:0000313" key="1">
    <source>
        <dbReference type="EMBL" id="VTQ74013.1"/>
    </source>
</evidence>
<protein>
    <submittedName>
        <fullName evidence="1">Uncharacterized protein</fullName>
    </submittedName>
</protein>
<evidence type="ECO:0000313" key="2">
    <source>
        <dbReference type="Proteomes" id="UP000352698"/>
    </source>
</evidence>
<accession>A0A7Z9AX17</accession>
<proteinExistence type="predicted"/>
<dbReference type="Proteomes" id="UP000352698">
    <property type="component" value="Unassembled WGS sequence"/>
</dbReference>
<dbReference type="AlphaFoldDB" id="A0A7Z9AX17"/>
<dbReference type="EMBL" id="CABEEP010000003">
    <property type="protein sequence ID" value="VTQ74013.1"/>
    <property type="molecule type" value="Genomic_DNA"/>
</dbReference>
<reference evidence="1 2" key="1">
    <citation type="submission" date="2019-05" db="EMBL/GenBank/DDBJ databases">
        <authorList>
            <consortium name="Pathogen Informatics"/>
        </authorList>
    </citation>
    <scope>NUCLEOTIDE SEQUENCE [LARGE SCALE GENOMIC DNA]</scope>
    <source>
        <strain evidence="1 2">NCTC12204</strain>
    </source>
</reference>
<name>A0A7Z9AX17_ENTHR</name>
<comment type="caution">
    <text evidence="1">The sequence shown here is derived from an EMBL/GenBank/DDBJ whole genome shotgun (WGS) entry which is preliminary data.</text>
</comment>
<sequence length="34" mass="3905">MMKFDDIEDKVEDNSKKNAYLTGKKLGDKIFDPA</sequence>
<gene>
    <name evidence="1" type="ORF">NCTC12204_02779</name>
</gene>
<organism evidence="1 2">
    <name type="scientific">Enterococcus hirae</name>
    <dbReference type="NCBI Taxonomy" id="1354"/>
    <lineage>
        <taxon>Bacteria</taxon>
        <taxon>Bacillati</taxon>
        <taxon>Bacillota</taxon>
        <taxon>Bacilli</taxon>
        <taxon>Lactobacillales</taxon>
        <taxon>Enterococcaceae</taxon>
        <taxon>Enterococcus</taxon>
    </lineage>
</organism>